<dbReference type="InterPro" id="IPR000387">
    <property type="entry name" value="Tyr_Pase_dom"/>
</dbReference>
<keyword evidence="3" id="KW-1185">Reference proteome</keyword>
<dbReference type="InterPro" id="IPR026893">
    <property type="entry name" value="Tyr/Ser_Pase_IphP-type"/>
</dbReference>
<dbReference type="SUPFAM" id="SSF52799">
    <property type="entry name" value="(Phosphotyrosine protein) phosphatases II"/>
    <property type="match status" value="1"/>
</dbReference>
<feature type="domain" description="Tyrosine specific protein phosphatases" evidence="1">
    <location>
        <begin position="169"/>
        <end position="234"/>
    </location>
</feature>
<dbReference type="Gene3D" id="3.90.190.10">
    <property type="entry name" value="Protein tyrosine phosphatase superfamily"/>
    <property type="match status" value="1"/>
</dbReference>
<dbReference type="PROSITE" id="PS00383">
    <property type="entry name" value="TYR_PHOSPHATASE_1"/>
    <property type="match status" value="1"/>
</dbReference>
<dbReference type="AlphaFoldDB" id="A0A6A6R3V1"/>
<protein>
    <submittedName>
        <fullName evidence="2">Tyrosine/serine phosphatase-like protein</fullName>
    </submittedName>
</protein>
<dbReference type="PANTHER" id="PTHR31126:SF10">
    <property type="entry name" value="PROTEIN PHOSPHATASE, PUTATIVE (AFU_ORTHOLOGUE AFUA_6G06650)-RELATED"/>
    <property type="match status" value="1"/>
</dbReference>
<name>A0A6A6R3V1_9PEZI</name>
<dbReference type="Proteomes" id="UP000799750">
    <property type="component" value="Unassembled WGS sequence"/>
</dbReference>
<dbReference type="Pfam" id="PF13350">
    <property type="entry name" value="Y_phosphatase3"/>
    <property type="match status" value="1"/>
</dbReference>
<evidence type="ECO:0000313" key="3">
    <source>
        <dbReference type="Proteomes" id="UP000799750"/>
    </source>
</evidence>
<dbReference type="InterPro" id="IPR016130">
    <property type="entry name" value="Tyr_Pase_AS"/>
</dbReference>
<evidence type="ECO:0000313" key="2">
    <source>
        <dbReference type="EMBL" id="KAF2499448.1"/>
    </source>
</evidence>
<dbReference type="EMBL" id="MU004184">
    <property type="protein sequence ID" value="KAF2499448.1"/>
    <property type="molecule type" value="Genomic_DNA"/>
</dbReference>
<reference evidence="2" key="1">
    <citation type="journal article" date="2020" name="Stud. Mycol.">
        <title>101 Dothideomycetes genomes: a test case for predicting lifestyles and emergence of pathogens.</title>
        <authorList>
            <person name="Haridas S."/>
            <person name="Albert R."/>
            <person name="Binder M."/>
            <person name="Bloem J."/>
            <person name="Labutti K."/>
            <person name="Salamov A."/>
            <person name="Andreopoulos B."/>
            <person name="Baker S."/>
            <person name="Barry K."/>
            <person name="Bills G."/>
            <person name="Bluhm B."/>
            <person name="Cannon C."/>
            <person name="Castanera R."/>
            <person name="Culley D."/>
            <person name="Daum C."/>
            <person name="Ezra D."/>
            <person name="Gonzalez J."/>
            <person name="Henrissat B."/>
            <person name="Kuo A."/>
            <person name="Liang C."/>
            <person name="Lipzen A."/>
            <person name="Lutzoni F."/>
            <person name="Magnuson J."/>
            <person name="Mondo S."/>
            <person name="Nolan M."/>
            <person name="Ohm R."/>
            <person name="Pangilinan J."/>
            <person name="Park H.-J."/>
            <person name="Ramirez L."/>
            <person name="Alfaro M."/>
            <person name="Sun H."/>
            <person name="Tritt A."/>
            <person name="Yoshinaga Y."/>
            <person name="Zwiers L.-H."/>
            <person name="Turgeon B."/>
            <person name="Goodwin S."/>
            <person name="Spatafora J."/>
            <person name="Crous P."/>
            <person name="Grigoriev I."/>
        </authorList>
    </citation>
    <scope>NUCLEOTIDE SEQUENCE</scope>
    <source>
        <strain evidence="2">CBS 269.34</strain>
    </source>
</reference>
<accession>A0A6A6R3V1</accession>
<organism evidence="2 3">
    <name type="scientific">Lophium mytilinum</name>
    <dbReference type="NCBI Taxonomy" id="390894"/>
    <lineage>
        <taxon>Eukaryota</taxon>
        <taxon>Fungi</taxon>
        <taxon>Dikarya</taxon>
        <taxon>Ascomycota</taxon>
        <taxon>Pezizomycotina</taxon>
        <taxon>Dothideomycetes</taxon>
        <taxon>Pleosporomycetidae</taxon>
        <taxon>Mytilinidiales</taxon>
        <taxon>Mytilinidiaceae</taxon>
        <taxon>Lophium</taxon>
    </lineage>
</organism>
<dbReference type="GO" id="GO:0004721">
    <property type="term" value="F:phosphoprotein phosphatase activity"/>
    <property type="evidence" value="ECO:0007669"/>
    <property type="project" value="InterPro"/>
</dbReference>
<evidence type="ECO:0000259" key="1">
    <source>
        <dbReference type="PROSITE" id="PS50056"/>
    </source>
</evidence>
<proteinExistence type="predicted"/>
<dbReference type="OrthoDB" id="9988524at2759"/>
<dbReference type="PROSITE" id="PS50056">
    <property type="entry name" value="TYR_PHOSPHATASE_2"/>
    <property type="match status" value="1"/>
</dbReference>
<dbReference type="InterPro" id="IPR029021">
    <property type="entry name" value="Prot-tyrosine_phosphatase-like"/>
</dbReference>
<dbReference type="PANTHER" id="PTHR31126">
    <property type="entry name" value="TYROSINE-PROTEIN PHOSPHATASE"/>
    <property type="match status" value="1"/>
</dbReference>
<sequence>MENTATPFATIPNFRDVAEMINTTMGTTYMKAGLLYRGARLDEASPEDRKRLVNDYGIRNVIDLRTKTEHIQQAQKRDDKIKSSAAVPQSNNEVAEPLKIPGVTYHEINFNGHAFSKMLINKLTWREFGRLVWLMATGYRLDAIKILSPHMRAAGLVGLAKDSLDVCTKEVYQVFAVLAESGNWPVMLHCTQGKDRTGLTVMLVLMLLGVPQEAVEKDYMVSEPNLLSEKTERMKEIESIGLTEHFASCPPELVPEVQNHITEKYGSVEKYLLKTGVTKEMQETIKTRLLNVPDGSTL</sequence>
<gene>
    <name evidence="2" type="ORF">BU16DRAFT_523933</name>
</gene>